<evidence type="ECO:0000313" key="1">
    <source>
        <dbReference type="EMBL" id="MEQ2563603.1"/>
    </source>
</evidence>
<evidence type="ECO:0000313" key="2">
    <source>
        <dbReference type="Proteomes" id="UP001437460"/>
    </source>
</evidence>
<protein>
    <submittedName>
        <fullName evidence="1">Uncharacterized protein</fullName>
    </submittedName>
</protein>
<organism evidence="1 2">
    <name type="scientific">Ventrimonas faecis</name>
    <dbReference type="NCBI Taxonomy" id="3133170"/>
    <lineage>
        <taxon>Bacteria</taxon>
        <taxon>Bacillati</taxon>
        <taxon>Bacillota</taxon>
        <taxon>Clostridia</taxon>
        <taxon>Lachnospirales</taxon>
        <taxon>Lachnospiraceae</taxon>
        <taxon>Ventrimonas</taxon>
    </lineage>
</organism>
<reference evidence="1 2" key="1">
    <citation type="submission" date="2024-03" db="EMBL/GenBank/DDBJ databases">
        <title>Human intestinal bacterial collection.</title>
        <authorList>
            <person name="Pauvert C."/>
            <person name="Hitch T.C.A."/>
            <person name="Clavel T."/>
        </authorList>
    </citation>
    <scope>NUCLEOTIDE SEQUENCE [LARGE SCALE GENOMIC DNA]</scope>
    <source>
        <strain evidence="1 2">CLA-AP-H27</strain>
    </source>
</reference>
<proteinExistence type="predicted"/>
<gene>
    <name evidence="1" type="ORF">WMO41_10605</name>
</gene>
<name>A0ABV1HNP4_9FIRM</name>
<dbReference type="Proteomes" id="UP001437460">
    <property type="component" value="Unassembled WGS sequence"/>
</dbReference>
<sequence>MKTRLVIDGNAVYEIDEECEACRYGEASCTEKKKQIEKMEKSELQKGKKTDPER</sequence>
<accession>A0ABV1HNP4</accession>
<keyword evidence="2" id="KW-1185">Reference proteome</keyword>
<comment type="caution">
    <text evidence="1">The sequence shown here is derived from an EMBL/GenBank/DDBJ whole genome shotgun (WGS) entry which is preliminary data.</text>
</comment>
<dbReference type="RefSeq" id="WP_349229726.1">
    <property type="nucleotide sequence ID" value="NZ_JBBMFJ010000021.1"/>
</dbReference>
<dbReference type="EMBL" id="JBBMFJ010000021">
    <property type="protein sequence ID" value="MEQ2563603.1"/>
    <property type="molecule type" value="Genomic_DNA"/>
</dbReference>